<dbReference type="SUPFAM" id="SSF48452">
    <property type="entry name" value="TPR-like"/>
    <property type="match status" value="2"/>
</dbReference>
<feature type="transmembrane region" description="Helical" evidence="5">
    <location>
        <begin position="382"/>
        <end position="403"/>
    </location>
</feature>
<dbReference type="Proteomes" id="UP000248330">
    <property type="component" value="Unassembled WGS sequence"/>
</dbReference>
<gene>
    <name evidence="7" type="ORF">C8D93_10242</name>
</gene>
<feature type="domain" description="Protein kinase" evidence="6">
    <location>
        <begin position="84"/>
        <end position="357"/>
    </location>
</feature>
<dbReference type="InterPro" id="IPR011009">
    <property type="entry name" value="Kinase-like_dom_sf"/>
</dbReference>
<keyword evidence="4" id="KW-0067">ATP-binding</keyword>
<dbReference type="SMART" id="SM00028">
    <property type="entry name" value="TPR"/>
    <property type="match status" value="4"/>
</dbReference>
<keyword evidence="5" id="KW-1133">Transmembrane helix</keyword>
<comment type="caution">
    <text evidence="7">The sequence shown here is derived from an EMBL/GenBank/DDBJ whole genome shotgun (WGS) entry which is preliminary data.</text>
</comment>
<dbReference type="GO" id="GO:0005524">
    <property type="term" value="F:ATP binding"/>
    <property type="evidence" value="ECO:0007669"/>
    <property type="project" value="UniProtKB-KW"/>
</dbReference>
<evidence type="ECO:0000256" key="3">
    <source>
        <dbReference type="ARBA" id="ARBA00022777"/>
    </source>
</evidence>
<dbReference type="PROSITE" id="PS50011">
    <property type="entry name" value="PROTEIN_KINASE_DOM"/>
    <property type="match status" value="1"/>
</dbReference>
<evidence type="ECO:0000256" key="1">
    <source>
        <dbReference type="ARBA" id="ARBA00022679"/>
    </source>
</evidence>
<dbReference type="CDD" id="cd14014">
    <property type="entry name" value="STKc_PknB_like"/>
    <property type="match status" value="1"/>
</dbReference>
<sequence length="696" mass="76695">MDPDRWQRLQTALTAIVDRPAQDRASLIERICADDADLRSELESLLHEWDADPDFLERGSGLAPDHLAEAAGGDPLIGEIVGAWTIVRRIDRGGMGSVYLAERRGDDFHRHAAIKVIARGMDSEAVLARFETERRILAALDHPNIASVIDGGLTADGRPWFAMPYLEGAQPLDAYCDERRLTLTERIGLLRQVCAAVQFAHQNLIVHRDLKPANILVTPQGVPMLLDFGIAKLLDQPSGVTTGAATRLFTPQYASPEQRSGDAITTASDVYQLGILCYRLFCGERPFDETPASEEVLRRPSECVTAETARLRRETPDGLRRQLRGDLDTICLHALNLEPQRRYRSAEGLADDLDLHLRGLPVYARPDTFAYRSGKFLRRNRWSASFAAALFVVAIGFGVFASVTAARIGEQAEAVRAERDRAQATARFLTELFTQADPTRAERDYTAGEMLERGLSLLEADTALRDAERAAVLTVVGGVYQVRGDYERARTALTEAVGLSRRGGAEGEPYAGSLLELAKVEYRLDNYAASEQLAREALGVFDSLTEVGPDARASALNQIAIALSEQDRLDEATVLLEQVVALRRQLPGAATDQDLAANLNNLALNYVALRRFDRAETAFDASLAIVERRYGPVHPYGAFLRRARAALHEDRGDTDAMRRDLQDALDIGMSTLGEDHPFVLDVTQQLEQVAMEGDTP</sequence>
<dbReference type="InterPro" id="IPR008271">
    <property type="entry name" value="Ser/Thr_kinase_AS"/>
</dbReference>
<keyword evidence="5" id="KW-0472">Membrane</keyword>
<dbReference type="EMBL" id="QICN01000002">
    <property type="protein sequence ID" value="PXV70190.1"/>
    <property type="molecule type" value="Genomic_DNA"/>
</dbReference>
<dbReference type="Pfam" id="PF13374">
    <property type="entry name" value="TPR_10"/>
    <property type="match status" value="1"/>
</dbReference>
<dbReference type="RefSeq" id="WP_110263883.1">
    <property type="nucleotide sequence ID" value="NZ_CAWNXA010000002.1"/>
</dbReference>
<dbReference type="AlphaFoldDB" id="A0A318ELT2"/>
<accession>A0A318ELT2</accession>
<dbReference type="InterPro" id="IPR011990">
    <property type="entry name" value="TPR-like_helical_dom_sf"/>
</dbReference>
<dbReference type="OrthoDB" id="9801841at2"/>
<dbReference type="PANTHER" id="PTHR43289">
    <property type="entry name" value="MITOGEN-ACTIVATED PROTEIN KINASE KINASE KINASE 20-RELATED"/>
    <property type="match status" value="1"/>
</dbReference>
<proteinExistence type="predicted"/>
<name>A0A318ELT2_9GAMM</name>
<dbReference type="Pfam" id="PF00069">
    <property type="entry name" value="Pkinase"/>
    <property type="match status" value="1"/>
</dbReference>
<dbReference type="Gene3D" id="3.30.200.20">
    <property type="entry name" value="Phosphorylase Kinase, domain 1"/>
    <property type="match status" value="1"/>
</dbReference>
<keyword evidence="8" id="KW-1185">Reference proteome</keyword>
<evidence type="ECO:0000256" key="2">
    <source>
        <dbReference type="ARBA" id="ARBA00022741"/>
    </source>
</evidence>
<dbReference type="InterPro" id="IPR019734">
    <property type="entry name" value="TPR_rpt"/>
</dbReference>
<evidence type="ECO:0000256" key="4">
    <source>
        <dbReference type="ARBA" id="ARBA00022840"/>
    </source>
</evidence>
<evidence type="ECO:0000256" key="5">
    <source>
        <dbReference type="SAM" id="Phobius"/>
    </source>
</evidence>
<keyword evidence="2" id="KW-0547">Nucleotide-binding</keyword>
<keyword evidence="5" id="KW-0812">Transmembrane</keyword>
<evidence type="ECO:0000313" key="7">
    <source>
        <dbReference type="EMBL" id="PXV70190.1"/>
    </source>
</evidence>
<dbReference type="SMART" id="SM00220">
    <property type="entry name" value="S_TKc"/>
    <property type="match status" value="1"/>
</dbReference>
<evidence type="ECO:0000259" key="6">
    <source>
        <dbReference type="PROSITE" id="PS50011"/>
    </source>
</evidence>
<evidence type="ECO:0000313" key="8">
    <source>
        <dbReference type="Proteomes" id="UP000248330"/>
    </source>
</evidence>
<keyword evidence="1" id="KW-0808">Transferase</keyword>
<dbReference type="PANTHER" id="PTHR43289:SF34">
    <property type="entry name" value="SERINE_THREONINE-PROTEIN KINASE YBDM-RELATED"/>
    <property type="match status" value="1"/>
</dbReference>
<dbReference type="GO" id="GO:0004674">
    <property type="term" value="F:protein serine/threonine kinase activity"/>
    <property type="evidence" value="ECO:0007669"/>
    <property type="project" value="TreeGrafter"/>
</dbReference>
<dbReference type="Gene3D" id="1.25.40.10">
    <property type="entry name" value="Tetratricopeptide repeat domain"/>
    <property type="match status" value="2"/>
</dbReference>
<keyword evidence="3 7" id="KW-0418">Kinase</keyword>
<protein>
    <submittedName>
        <fullName evidence="7">Serine/threonine-protein kinase</fullName>
    </submittedName>
</protein>
<dbReference type="PROSITE" id="PS00108">
    <property type="entry name" value="PROTEIN_KINASE_ST"/>
    <property type="match status" value="1"/>
</dbReference>
<dbReference type="InterPro" id="IPR000719">
    <property type="entry name" value="Prot_kinase_dom"/>
</dbReference>
<dbReference type="Gene3D" id="1.10.510.10">
    <property type="entry name" value="Transferase(Phosphotransferase) domain 1"/>
    <property type="match status" value="1"/>
</dbReference>
<dbReference type="SUPFAM" id="SSF56112">
    <property type="entry name" value="Protein kinase-like (PK-like)"/>
    <property type="match status" value="1"/>
</dbReference>
<dbReference type="Pfam" id="PF13424">
    <property type="entry name" value="TPR_12"/>
    <property type="match status" value="1"/>
</dbReference>
<reference evidence="7 8" key="1">
    <citation type="submission" date="2018-04" db="EMBL/GenBank/DDBJ databases">
        <title>Genomic Encyclopedia of Type Strains, Phase IV (KMG-IV): sequencing the most valuable type-strain genomes for metagenomic binning, comparative biology and taxonomic classification.</title>
        <authorList>
            <person name="Goeker M."/>
        </authorList>
    </citation>
    <scope>NUCLEOTIDE SEQUENCE [LARGE SCALE GENOMIC DNA]</scope>
    <source>
        <strain evidence="7 8">DSM 104150</strain>
    </source>
</reference>
<organism evidence="7 8">
    <name type="scientific">Sinimarinibacterium flocculans</name>
    <dbReference type="NCBI Taxonomy" id="985250"/>
    <lineage>
        <taxon>Bacteria</taxon>
        <taxon>Pseudomonadati</taxon>
        <taxon>Pseudomonadota</taxon>
        <taxon>Gammaproteobacteria</taxon>
        <taxon>Nevskiales</taxon>
        <taxon>Nevskiaceae</taxon>
        <taxon>Sinimarinibacterium</taxon>
    </lineage>
</organism>